<dbReference type="STRING" id="161767.ENSAPEP00000001038"/>
<name>A0A3P8RKM7_AMPPE</name>
<accession>A0A3P8RKM7</accession>
<dbReference type="Proteomes" id="UP000265080">
    <property type="component" value="Chromosome 3"/>
</dbReference>
<feature type="domain" description="SH3" evidence="2">
    <location>
        <begin position="105"/>
        <end position="132"/>
    </location>
</feature>
<sequence length="149" mass="17380">KSNKSSQIMGCSHFHIDLYLKGKFPLLHAFHDTMNFSVISPVFAKNVFVLHVFIYFRCSGDIQHFKVFCNGKYFLVDHHLSSPMSCTRTTMLHDLEVIQETHLEALYDFEAKEEGELSFKHEEMILLLDNPDGIFPYNYETPVKRNLMS</sequence>
<dbReference type="Gene3D" id="2.30.30.40">
    <property type="entry name" value="SH3 Domains"/>
    <property type="match status" value="1"/>
</dbReference>
<organism evidence="3 4">
    <name type="scientific">Amphiprion percula</name>
    <name type="common">Orange clownfish</name>
    <name type="synonym">Lutjanus percula</name>
    <dbReference type="NCBI Taxonomy" id="161767"/>
    <lineage>
        <taxon>Eukaryota</taxon>
        <taxon>Metazoa</taxon>
        <taxon>Chordata</taxon>
        <taxon>Craniata</taxon>
        <taxon>Vertebrata</taxon>
        <taxon>Euteleostomi</taxon>
        <taxon>Actinopterygii</taxon>
        <taxon>Neopterygii</taxon>
        <taxon>Teleostei</taxon>
        <taxon>Neoteleostei</taxon>
        <taxon>Acanthomorphata</taxon>
        <taxon>Ovalentaria</taxon>
        <taxon>Pomacentridae</taxon>
        <taxon>Amphiprion</taxon>
    </lineage>
</organism>
<reference evidence="3" key="3">
    <citation type="submission" date="2025-09" db="UniProtKB">
        <authorList>
            <consortium name="Ensembl"/>
        </authorList>
    </citation>
    <scope>IDENTIFICATION</scope>
</reference>
<keyword evidence="1" id="KW-0728">SH3 domain</keyword>
<evidence type="ECO:0000256" key="1">
    <source>
        <dbReference type="ARBA" id="ARBA00022443"/>
    </source>
</evidence>
<evidence type="ECO:0000313" key="4">
    <source>
        <dbReference type="Proteomes" id="UP000265080"/>
    </source>
</evidence>
<protein>
    <recommendedName>
        <fullName evidence="2">SH3 domain-containing protein</fullName>
    </recommendedName>
</protein>
<reference evidence="3 4" key="1">
    <citation type="submission" date="2018-03" db="EMBL/GenBank/DDBJ databases">
        <title>Finding Nemo's genes: A chromosome-scale reference assembly of the genome of the orange clownfish Amphiprion percula.</title>
        <authorList>
            <person name="Lehmann R."/>
        </authorList>
    </citation>
    <scope>NUCLEOTIDE SEQUENCE</scope>
</reference>
<dbReference type="InterPro" id="IPR001452">
    <property type="entry name" value="SH3_domain"/>
</dbReference>
<dbReference type="Ensembl" id="ENSAPET00000001063.1">
    <property type="protein sequence ID" value="ENSAPEP00000001038.1"/>
    <property type="gene ID" value="ENSAPEG00000000748.1"/>
</dbReference>
<reference evidence="3" key="2">
    <citation type="submission" date="2025-08" db="UniProtKB">
        <authorList>
            <consortium name="Ensembl"/>
        </authorList>
    </citation>
    <scope>IDENTIFICATION</scope>
</reference>
<dbReference type="AlphaFoldDB" id="A0A3P8RKM7"/>
<dbReference type="InterPro" id="IPR036028">
    <property type="entry name" value="SH3-like_dom_sf"/>
</dbReference>
<evidence type="ECO:0000313" key="3">
    <source>
        <dbReference type="Ensembl" id="ENSAPEP00000001038.1"/>
    </source>
</evidence>
<proteinExistence type="predicted"/>
<dbReference type="SUPFAM" id="SSF50044">
    <property type="entry name" value="SH3-domain"/>
    <property type="match status" value="1"/>
</dbReference>
<evidence type="ECO:0000259" key="2">
    <source>
        <dbReference type="Pfam" id="PF00018"/>
    </source>
</evidence>
<keyword evidence="4" id="KW-1185">Reference proteome</keyword>
<dbReference type="PRINTS" id="PR00452">
    <property type="entry name" value="SH3DOMAIN"/>
</dbReference>
<dbReference type="Pfam" id="PF00018">
    <property type="entry name" value="SH3_1"/>
    <property type="match status" value="1"/>
</dbReference>